<sequence>MKYGKNICFFIPVVYCLIYHYSFQWLTLCAKHNLHYTQCSVCRNAGDLHFIKYLASKEMNGSFTNRYKLNDFTDCCYTDGYLGCDEWKSVSYLGWALTVNE</sequence>
<dbReference type="AlphaFoldDB" id="A0A4W5MKI5"/>
<keyword evidence="1" id="KW-0812">Transmembrane</keyword>
<protein>
    <submittedName>
        <fullName evidence="2">Uncharacterized protein</fullName>
    </submittedName>
</protein>
<accession>A0A4W5MKI5</accession>
<dbReference type="Ensembl" id="ENSHHUT00000040906.1">
    <property type="protein sequence ID" value="ENSHHUP00000039366.1"/>
    <property type="gene ID" value="ENSHHUG00000024472.1"/>
</dbReference>
<keyword evidence="3" id="KW-1185">Reference proteome</keyword>
<reference evidence="2" key="3">
    <citation type="submission" date="2025-09" db="UniProtKB">
        <authorList>
            <consortium name="Ensembl"/>
        </authorList>
    </citation>
    <scope>IDENTIFICATION</scope>
</reference>
<keyword evidence="1" id="KW-1133">Transmembrane helix</keyword>
<keyword evidence="1" id="KW-0472">Membrane</keyword>
<dbReference type="Proteomes" id="UP000314982">
    <property type="component" value="Unassembled WGS sequence"/>
</dbReference>
<organism evidence="2 3">
    <name type="scientific">Hucho hucho</name>
    <name type="common">huchen</name>
    <dbReference type="NCBI Taxonomy" id="62062"/>
    <lineage>
        <taxon>Eukaryota</taxon>
        <taxon>Metazoa</taxon>
        <taxon>Chordata</taxon>
        <taxon>Craniata</taxon>
        <taxon>Vertebrata</taxon>
        <taxon>Euteleostomi</taxon>
        <taxon>Actinopterygii</taxon>
        <taxon>Neopterygii</taxon>
        <taxon>Teleostei</taxon>
        <taxon>Protacanthopterygii</taxon>
        <taxon>Salmoniformes</taxon>
        <taxon>Salmonidae</taxon>
        <taxon>Salmoninae</taxon>
        <taxon>Hucho</taxon>
    </lineage>
</organism>
<proteinExistence type="predicted"/>
<feature type="transmembrane region" description="Helical" evidence="1">
    <location>
        <begin position="7"/>
        <end position="26"/>
    </location>
</feature>
<evidence type="ECO:0000313" key="3">
    <source>
        <dbReference type="Proteomes" id="UP000314982"/>
    </source>
</evidence>
<evidence type="ECO:0000256" key="1">
    <source>
        <dbReference type="SAM" id="Phobius"/>
    </source>
</evidence>
<evidence type="ECO:0000313" key="2">
    <source>
        <dbReference type="Ensembl" id="ENSHHUP00000039366.1"/>
    </source>
</evidence>
<reference evidence="3" key="1">
    <citation type="submission" date="2018-06" db="EMBL/GenBank/DDBJ databases">
        <title>Genome assembly of Danube salmon.</title>
        <authorList>
            <person name="Macqueen D.J."/>
            <person name="Gundappa M.K."/>
        </authorList>
    </citation>
    <scope>NUCLEOTIDE SEQUENCE [LARGE SCALE GENOMIC DNA]</scope>
</reference>
<reference evidence="2" key="2">
    <citation type="submission" date="2025-08" db="UniProtKB">
        <authorList>
            <consortium name="Ensembl"/>
        </authorList>
    </citation>
    <scope>IDENTIFICATION</scope>
</reference>
<name>A0A4W5MKI5_9TELE</name>